<dbReference type="RefSeq" id="WP_012790277.1">
    <property type="nucleotide sequence ID" value="NC_013132.1"/>
</dbReference>
<sequence length="846" mass="95957">MKLTILLLFLPTVLAAQVNTSVDPIISQDYTEQVRKLRSSIDPVDSVAYKRNTMLRLKGQFSPGTHISRLKIADGFMQISPVWPRTLKLSGSYSGTIEFKNHNRLPGLQNDYAQGRSSDGALTWRGAETGEMFSYGPALSSLEFDGSSYPYDQSGKLVPAGTGNGNSAHPYREGIFRTAMVQSHQLRILSELYRYGKRSWNFGLKLGHGNEQLIIRDNKGSSNSLATELGTSIKWLTIKGTYLYSEQERTTANRNGLLNRAYQNAILTPVSFSNEQGTTLGEGQRSYSDMADNPWYLLRDNKNKYNWREHNGSLLLVLEKQHWYAKIHQTLQQVKEEHTERYRPGTFAWADGQYTNRSKRDLNYQLQSQAAHEIEYDNNDFESRIQFSHTFNSEHTRIRYQPDNSNYNYQRSSHDLFINTVNKFKTRNVTVILNAGNKGYISNTAVKNKFLLPSVDMGITLENVLRVLTLNASASYHMISRELAINKPMNYTNLLQYSVGDISGFRPVNEVSGFRGVSTINNREWDAHLNLYHRRNFSLTSSFYIKNIYDDIYPVFENGGIVLKNLADLRTKGMDLTFGVSSKRLLKNVYLNSSLSVFSYRTLVTKVREGYNFTPIAGFRNVHKTLVQGQAPGVIVGNAYQRDVAGNMVIGADGFPLVNPSPTLVGNPIPDFVAKWSNNINWKWFALGADLEWKKGGQVWNGTQAVLDYYGRSANSAAERNITGYVFKGVSTDGHINEIPVKFYDPSQGVETNRWTRYGITGVAEQYVQKADYLRLNTVGLTYRINLNRNKQQLKLVTYVNNILLWSPYKGAGPDQLLYDQPNTSGLDFFNLPAVKTYGFNVTYQF</sequence>
<dbReference type="SUPFAM" id="SSF56935">
    <property type="entry name" value="Porins"/>
    <property type="match status" value="1"/>
</dbReference>
<dbReference type="EMBL" id="CP001699">
    <property type="protein sequence ID" value="ACU60101.1"/>
    <property type="molecule type" value="Genomic_DNA"/>
</dbReference>
<organism evidence="2 3">
    <name type="scientific">Chitinophaga pinensis (strain ATCC 43595 / DSM 2588 / LMG 13176 / NBRC 15968 / NCIMB 11800 / UQM 2034)</name>
    <dbReference type="NCBI Taxonomy" id="485918"/>
    <lineage>
        <taxon>Bacteria</taxon>
        <taxon>Pseudomonadati</taxon>
        <taxon>Bacteroidota</taxon>
        <taxon>Chitinophagia</taxon>
        <taxon>Chitinophagales</taxon>
        <taxon>Chitinophagaceae</taxon>
        <taxon>Chitinophaga</taxon>
    </lineage>
</organism>
<reference evidence="2 3" key="2">
    <citation type="journal article" date="2010" name="Stand. Genomic Sci.">
        <title>Complete genome sequence of Chitinophaga pinensis type strain (UQM 2034).</title>
        <authorList>
            <person name="Glavina Del Rio T."/>
            <person name="Abt B."/>
            <person name="Spring S."/>
            <person name="Lapidus A."/>
            <person name="Nolan M."/>
            <person name="Tice H."/>
            <person name="Copeland A."/>
            <person name="Cheng J.F."/>
            <person name="Chen F."/>
            <person name="Bruce D."/>
            <person name="Goodwin L."/>
            <person name="Pitluck S."/>
            <person name="Ivanova N."/>
            <person name="Mavromatis K."/>
            <person name="Mikhailova N."/>
            <person name="Pati A."/>
            <person name="Chen A."/>
            <person name="Palaniappan K."/>
            <person name="Land M."/>
            <person name="Hauser L."/>
            <person name="Chang Y.J."/>
            <person name="Jeffries C.D."/>
            <person name="Chain P."/>
            <person name="Saunders E."/>
            <person name="Detter J.C."/>
            <person name="Brettin T."/>
            <person name="Rohde M."/>
            <person name="Goker M."/>
            <person name="Bristow J."/>
            <person name="Eisen J.A."/>
            <person name="Markowitz V."/>
            <person name="Hugenholtz P."/>
            <person name="Kyrpides N.C."/>
            <person name="Klenk H.P."/>
            <person name="Lucas S."/>
        </authorList>
    </citation>
    <scope>NUCLEOTIDE SEQUENCE [LARGE SCALE GENOMIC DNA]</scope>
    <source>
        <strain evidence="3">ATCC 43595 / DSM 2588 / LMG 13176 / NBRC 15968 / NCIMB 11800 / UQM 2034</strain>
    </source>
</reference>
<accession>A0A979G3Q4</accession>
<keyword evidence="1" id="KW-0732">Signal</keyword>
<reference evidence="3" key="1">
    <citation type="submission" date="2009-08" db="EMBL/GenBank/DDBJ databases">
        <title>The complete genome of Chitinophaga pinensis DSM 2588.</title>
        <authorList>
            <consortium name="US DOE Joint Genome Institute (JGI-PGF)"/>
            <person name="Lucas S."/>
            <person name="Copeland A."/>
            <person name="Lapidus A."/>
            <person name="Glavina del Rio T."/>
            <person name="Dalin E."/>
            <person name="Tice H."/>
            <person name="Bruce D."/>
            <person name="Goodwin L."/>
            <person name="Pitluck S."/>
            <person name="Kyrpides N."/>
            <person name="Mavromatis K."/>
            <person name="Ivanova N."/>
            <person name="Mikhailova N."/>
            <person name="Sims D."/>
            <person name="Meinche L."/>
            <person name="Brettin T."/>
            <person name="Detter J.C."/>
            <person name="Han C."/>
            <person name="Larimer F."/>
            <person name="Land M."/>
            <person name="Hauser L."/>
            <person name="Markowitz V."/>
            <person name="Cheng J.-F."/>
            <person name="Hugenholtz P."/>
            <person name="Woyke T."/>
            <person name="Wu D."/>
            <person name="Spring S."/>
            <person name="Klenk H.-P."/>
            <person name="Eisen J.A."/>
        </authorList>
    </citation>
    <scope>NUCLEOTIDE SEQUENCE [LARGE SCALE GENOMIC DNA]</scope>
    <source>
        <strain evidence="3">ATCC 43595 / DSM 2588 / LMG 13176 / NBRC 15968 / NCIMB 11800 / UQM 2034</strain>
    </source>
</reference>
<feature type="signal peptide" evidence="1">
    <location>
        <begin position="1"/>
        <end position="15"/>
    </location>
</feature>
<protein>
    <recommendedName>
        <fullName evidence="4">TonB-dependent receptor</fullName>
    </recommendedName>
</protein>
<gene>
    <name evidence="2" type="ordered locus">Cpin_2619</name>
</gene>
<dbReference type="OrthoDB" id="9768177at2"/>
<name>A0A979G3Q4_CHIPD</name>
<dbReference type="Proteomes" id="UP000002215">
    <property type="component" value="Chromosome"/>
</dbReference>
<proteinExistence type="predicted"/>
<evidence type="ECO:0000313" key="2">
    <source>
        <dbReference type="EMBL" id="ACU60101.1"/>
    </source>
</evidence>
<feature type="chain" id="PRO_5037264717" description="TonB-dependent receptor" evidence="1">
    <location>
        <begin position="16"/>
        <end position="846"/>
    </location>
</feature>
<dbReference type="AlphaFoldDB" id="A0A979G3Q4"/>
<evidence type="ECO:0000256" key="1">
    <source>
        <dbReference type="SAM" id="SignalP"/>
    </source>
</evidence>
<evidence type="ECO:0008006" key="4">
    <source>
        <dbReference type="Google" id="ProtNLM"/>
    </source>
</evidence>
<dbReference type="KEGG" id="cpi:Cpin_2619"/>
<evidence type="ECO:0000313" key="3">
    <source>
        <dbReference type="Proteomes" id="UP000002215"/>
    </source>
</evidence>